<keyword evidence="7" id="KW-0546">Nucleotide metabolism</keyword>
<keyword evidence="11" id="KW-1185">Reference proteome</keyword>
<keyword evidence="4" id="KW-0479">Metal-binding</keyword>
<dbReference type="OrthoDB" id="272271at2759"/>
<dbReference type="GO" id="GO:0046103">
    <property type="term" value="P:inosine biosynthetic process"/>
    <property type="evidence" value="ECO:0007669"/>
    <property type="project" value="TreeGrafter"/>
</dbReference>
<dbReference type="GO" id="GO:0046872">
    <property type="term" value="F:metal ion binding"/>
    <property type="evidence" value="ECO:0007669"/>
    <property type="project" value="UniProtKB-KW"/>
</dbReference>
<dbReference type="PANTHER" id="PTHR11409:SF42">
    <property type="entry name" value="ADENOSINE DEAMINASE-LIKE PROTEIN"/>
    <property type="match status" value="1"/>
</dbReference>
<comment type="caution">
    <text evidence="10">The sequence shown here is derived from an EMBL/GenBank/DDBJ whole genome shotgun (WGS) entry which is preliminary data.</text>
</comment>
<evidence type="ECO:0000256" key="6">
    <source>
        <dbReference type="ARBA" id="ARBA00022833"/>
    </source>
</evidence>
<comment type="catalytic activity">
    <reaction evidence="8">
        <text>N(6)-methyl-AMP + H2O + H(+) = IMP + methylamine</text>
        <dbReference type="Rhea" id="RHEA:16001"/>
        <dbReference type="ChEBI" id="CHEBI:15377"/>
        <dbReference type="ChEBI" id="CHEBI:15378"/>
        <dbReference type="ChEBI" id="CHEBI:58053"/>
        <dbReference type="ChEBI" id="CHEBI:59338"/>
        <dbReference type="ChEBI" id="CHEBI:144842"/>
    </reaction>
    <physiologicalReaction direction="left-to-right" evidence="8">
        <dbReference type="Rhea" id="RHEA:16002"/>
    </physiologicalReaction>
</comment>
<evidence type="ECO:0000256" key="1">
    <source>
        <dbReference type="ARBA" id="ARBA00001947"/>
    </source>
</evidence>
<sequence length="379" mass="42487">MPNMPDLAHPSAAAAPSVHPAQPFATRLPKIELHAHLTGSISRDCLHHIWDSKNAQHVQHAQHDQHTQHTQHAPFDLQDPLLAIPSHKVDYDLDTFFPLFSSYIYKLCSDLPSIEYSTQAVLQDFQADGVVYLELRTTPRAIPEKGITKDDYVNTILNILNAWNNNPATSMRAYLILSVDRRNTIAQAEEVVDLCIKYQSAGVVGIDLCGDPAKGDVRIFTNSFARAKAAGLNMTLHFAEAKVSASDAELEALLSWQPDRLGHVIHVKEEYRKLIEQRNIGVELCLSCNVHAKMITGTYSDHHFGMWRHTHVPVALSTDDVGVFCSPLSAEYALATQHFSLTRSEIKALCIRVIDSIFSGEHEKNRLRLLYSEWDGWVV</sequence>
<evidence type="ECO:0000256" key="7">
    <source>
        <dbReference type="ARBA" id="ARBA00023080"/>
    </source>
</evidence>
<dbReference type="SUPFAM" id="SSF51556">
    <property type="entry name" value="Metallo-dependent hydrolases"/>
    <property type="match status" value="1"/>
</dbReference>
<evidence type="ECO:0000256" key="3">
    <source>
        <dbReference type="ARBA" id="ARBA00011245"/>
    </source>
</evidence>
<dbReference type="Pfam" id="PF00962">
    <property type="entry name" value="A_deaminase"/>
    <property type="match status" value="1"/>
</dbReference>
<dbReference type="InterPro" id="IPR032466">
    <property type="entry name" value="Metal_Hydrolase"/>
</dbReference>
<dbReference type="Proteomes" id="UP000651452">
    <property type="component" value="Unassembled WGS sequence"/>
</dbReference>
<dbReference type="GO" id="GO:0006154">
    <property type="term" value="P:adenosine catabolic process"/>
    <property type="evidence" value="ECO:0007669"/>
    <property type="project" value="TreeGrafter"/>
</dbReference>
<evidence type="ECO:0000256" key="8">
    <source>
        <dbReference type="ARBA" id="ARBA00048787"/>
    </source>
</evidence>
<dbReference type="PANTHER" id="PTHR11409">
    <property type="entry name" value="ADENOSINE DEAMINASE"/>
    <property type="match status" value="1"/>
</dbReference>
<reference evidence="10" key="1">
    <citation type="submission" date="2018-12" db="EMBL/GenBank/DDBJ databases">
        <authorList>
            <person name="Syme R.A."/>
            <person name="Farfan-Caceres L."/>
            <person name="Lichtenzveig J."/>
        </authorList>
    </citation>
    <scope>NUCLEOTIDE SEQUENCE</scope>
    <source>
        <strain evidence="10">Al4</strain>
    </source>
</reference>
<comment type="cofactor">
    <cofactor evidence="1">
        <name>Zn(2+)</name>
        <dbReference type="ChEBI" id="CHEBI:29105"/>
    </cofactor>
</comment>
<reference evidence="10" key="2">
    <citation type="submission" date="2020-09" db="EMBL/GenBank/DDBJ databases">
        <title>Reference genome assembly for Australian Ascochyta lentis isolate Al4.</title>
        <authorList>
            <person name="Lee R.C."/>
            <person name="Farfan-Caceres L.M."/>
            <person name="Debler J.W."/>
            <person name="Williams A.H."/>
            <person name="Henares B.M."/>
        </authorList>
    </citation>
    <scope>NUCLEOTIDE SEQUENCE</scope>
    <source>
        <strain evidence="10">Al4</strain>
    </source>
</reference>
<organism evidence="10 11">
    <name type="scientific">Ascochyta lentis</name>
    <dbReference type="NCBI Taxonomy" id="205686"/>
    <lineage>
        <taxon>Eukaryota</taxon>
        <taxon>Fungi</taxon>
        <taxon>Dikarya</taxon>
        <taxon>Ascomycota</taxon>
        <taxon>Pezizomycotina</taxon>
        <taxon>Dothideomycetes</taxon>
        <taxon>Pleosporomycetidae</taxon>
        <taxon>Pleosporales</taxon>
        <taxon>Pleosporineae</taxon>
        <taxon>Didymellaceae</taxon>
        <taxon>Ascochyta</taxon>
    </lineage>
</organism>
<evidence type="ECO:0000256" key="4">
    <source>
        <dbReference type="ARBA" id="ARBA00022723"/>
    </source>
</evidence>
<evidence type="ECO:0000256" key="5">
    <source>
        <dbReference type="ARBA" id="ARBA00022801"/>
    </source>
</evidence>
<comment type="similarity">
    <text evidence="2">Belongs to the metallo-dependent hydrolases superfamily. Adenosine and AMP deaminases family.</text>
</comment>
<dbReference type="InterPro" id="IPR006330">
    <property type="entry name" value="Ado/ade_deaminase"/>
</dbReference>
<protein>
    <recommendedName>
        <fullName evidence="9">Adenosine deaminase domain-containing protein</fullName>
    </recommendedName>
</protein>
<keyword evidence="5" id="KW-0378">Hydrolase</keyword>
<keyword evidence="6" id="KW-0862">Zinc</keyword>
<accession>A0A8H7JC56</accession>
<dbReference type="GO" id="GO:0009117">
    <property type="term" value="P:nucleotide metabolic process"/>
    <property type="evidence" value="ECO:0007669"/>
    <property type="project" value="UniProtKB-KW"/>
</dbReference>
<dbReference type="AlphaFoldDB" id="A0A8H7JC56"/>
<comment type="subunit">
    <text evidence="3">Monomer.</text>
</comment>
<name>A0A8H7JC56_9PLEO</name>
<feature type="domain" description="Adenosine deaminase" evidence="9">
    <location>
        <begin position="29"/>
        <end position="368"/>
    </location>
</feature>
<dbReference type="EMBL" id="RZGK01000003">
    <property type="protein sequence ID" value="KAF9700032.1"/>
    <property type="molecule type" value="Genomic_DNA"/>
</dbReference>
<dbReference type="GO" id="GO:0004000">
    <property type="term" value="F:adenosine deaminase activity"/>
    <property type="evidence" value="ECO:0007669"/>
    <property type="project" value="TreeGrafter"/>
</dbReference>
<dbReference type="FunFam" id="3.20.20.140:FF:000033">
    <property type="entry name" value="Adenosine deaminase-like protein"/>
    <property type="match status" value="1"/>
</dbReference>
<gene>
    <name evidence="10" type="ORF">EKO04_001844</name>
</gene>
<proteinExistence type="inferred from homology"/>
<evidence type="ECO:0000313" key="11">
    <source>
        <dbReference type="Proteomes" id="UP000651452"/>
    </source>
</evidence>
<evidence type="ECO:0000256" key="2">
    <source>
        <dbReference type="ARBA" id="ARBA00006676"/>
    </source>
</evidence>
<evidence type="ECO:0000259" key="9">
    <source>
        <dbReference type="Pfam" id="PF00962"/>
    </source>
</evidence>
<dbReference type="InterPro" id="IPR001365">
    <property type="entry name" value="A_deaminase_dom"/>
</dbReference>
<dbReference type="Gene3D" id="3.20.20.140">
    <property type="entry name" value="Metal-dependent hydrolases"/>
    <property type="match status" value="1"/>
</dbReference>
<evidence type="ECO:0000313" key="10">
    <source>
        <dbReference type="EMBL" id="KAF9700032.1"/>
    </source>
</evidence>